<dbReference type="Proteomes" id="UP000436006">
    <property type="component" value="Unassembled WGS sequence"/>
</dbReference>
<evidence type="ECO:0000313" key="3">
    <source>
        <dbReference type="EMBL" id="MVM33958.1"/>
    </source>
</evidence>
<protein>
    <recommendedName>
        <fullName evidence="2">Tc1-like transposase DDE domain-containing protein</fullName>
    </recommendedName>
</protein>
<keyword evidence="1" id="KW-0812">Transmembrane</keyword>
<gene>
    <name evidence="3" type="ORF">GO755_28240</name>
</gene>
<keyword evidence="1" id="KW-0472">Membrane</keyword>
<dbReference type="EMBL" id="WPIN01000013">
    <property type="protein sequence ID" value="MVM33958.1"/>
    <property type="molecule type" value="Genomic_DNA"/>
</dbReference>
<sequence>MHNKPILFEDEMRVGTRTELGRKWGPQGHRPLAPIHIGYSFVHLFVALAPLTGYVFAMFLPALNKACFRLFSQQLNQELSHPTLLVVDRATAHQASLVADTQLMLAHLPTACPELNPVERFFEEVRRQLKSRVFETLDQAQTCVELVLQTYFAEPERVIELAAYPYIRNTS</sequence>
<evidence type="ECO:0000259" key="2">
    <source>
        <dbReference type="Pfam" id="PF13358"/>
    </source>
</evidence>
<evidence type="ECO:0000256" key="1">
    <source>
        <dbReference type="SAM" id="Phobius"/>
    </source>
</evidence>
<keyword evidence="1" id="KW-1133">Transmembrane helix</keyword>
<dbReference type="AlphaFoldDB" id="A0A7K1SJQ0"/>
<organism evidence="3 4">
    <name type="scientific">Spirosoma arboris</name>
    <dbReference type="NCBI Taxonomy" id="2682092"/>
    <lineage>
        <taxon>Bacteria</taxon>
        <taxon>Pseudomonadati</taxon>
        <taxon>Bacteroidota</taxon>
        <taxon>Cytophagia</taxon>
        <taxon>Cytophagales</taxon>
        <taxon>Cytophagaceae</taxon>
        <taxon>Spirosoma</taxon>
    </lineage>
</organism>
<comment type="caution">
    <text evidence="3">The sequence shown here is derived from an EMBL/GenBank/DDBJ whole genome shotgun (WGS) entry which is preliminary data.</text>
</comment>
<dbReference type="GO" id="GO:0003676">
    <property type="term" value="F:nucleic acid binding"/>
    <property type="evidence" value="ECO:0007669"/>
    <property type="project" value="InterPro"/>
</dbReference>
<dbReference type="InterPro" id="IPR036397">
    <property type="entry name" value="RNaseH_sf"/>
</dbReference>
<evidence type="ECO:0000313" key="4">
    <source>
        <dbReference type="Proteomes" id="UP000436006"/>
    </source>
</evidence>
<feature type="domain" description="Tc1-like transposase DDE" evidence="2">
    <location>
        <begin position="6"/>
        <end position="139"/>
    </location>
</feature>
<dbReference type="Gene3D" id="3.30.420.10">
    <property type="entry name" value="Ribonuclease H-like superfamily/Ribonuclease H"/>
    <property type="match status" value="1"/>
</dbReference>
<dbReference type="RefSeq" id="WP_157588668.1">
    <property type="nucleotide sequence ID" value="NZ_WPIN01000013.1"/>
</dbReference>
<dbReference type="Pfam" id="PF13358">
    <property type="entry name" value="DDE_3"/>
    <property type="match status" value="1"/>
</dbReference>
<feature type="transmembrane region" description="Helical" evidence="1">
    <location>
        <begin position="41"/>
        <end position="63"/>
    </location>
</feature>
<reference evidence="3 4" key="1">
    <citation type="submission" date="2019-12" db="EMBL/GenBank/DDBJ databases">
        <title>Spirosoma sp. HMF4905 genome sequencing and assembly.</title>
        <authorList>
            <person name="Kang H."/>
            <person name="Cha I."/>
            <person name="Kim H."/>
            <person name="Joh K."/>
        </authorList>
    </citation>
    <scope>NUCLEOTIDE SEQUENCE [LARGE SCALE GENOMIC DNA]</scope>
    <source>
        <strain evidence="3 4">HMF4905</strain>
    </source>
</reference>
<keyword evidence="4" id="KW-1185">Reference proteome</keyword>
<proteinExistence type="predicted"/>
<accession>A0A7K1SJQ0</accession>
<name>A0A7K1SJQ0_9BACT</name>
<dbReference type="InterPro" id="IPR038717">
    <property type="entry name" value="Tc1-like_DDE_dom"/>
</dbReference>